<name>A0A0I9UCZ1_9MYCO</name>
<accession>A0A0I9UCZ1</accession>
<dbReference type="PANTHER" id="PTHR46766">
    <property type="entry name" value="GLUTAMINE-RICH PROTEIN 2"/>
    <property type="match status" value="1"/>
</dbReference>
<dbReference type="RefSeq" id="WP_047316306.1">
    <property type="nucleotide sequence ID" value="NZ_LDPQ01000025.1"/>
</dbReference>
<protein>
    <recommendedName>
        <fullName evidence="2">PPE domain-containing protein</fullName>
    </recommendedName>
</protein>
<dbReference type="PANTHER" id="PTHR46766:SF1">
    <property type="entry name" value="GLUTAMINE-RICH PROTEIN 2"/>
    <property type="match status" value="1"/>
</dbReference>
<dbReference type="Gene3D" id="1.20.1260.20">
    <property type="entry name" value="PPE superfamily"/>
    <property type="match status" value="1"/>
</dbReference>
<organism evidence="3 4">
    <name type="scientific">Mycobacterium haemophilum</name>
    <dbReference type="NCBI Taxonomy" id="29311"/>
    <lineage>
        <taxon>Bacteria</taxon>
        <taxon>Bacillati</taxon>
        <taxon>Actinomycetota</taxon>
        <taxon>Actinomycetes</taxon>
        <taxon>Mycobacteriales</taxon>
        <taxon>Mycobacteriaceae</taxon>
        <taxon>Mycobacterium</taxon>
    </lineage>
</organism>
<dbReference type="EMBL" id="LDPR01000002">
    <property type="protein sequence ID" value="KLO38383.1"/>
    <property type="molecule type" value="Genomic_DNA"/>
</dbReference>
<dbReference type="AlphaFoldDB" id="A0A0I9UCZ1"/>
<dbReference type="InterPro" id="IPR000030">
    <property type="entry name" value="PPE_dom"/>
</dbReference>
<comment type="similarity">
    <text evidence="1">Belongs to the mycobacterial PPE family.</text>
</comment>
<dbReference type="SUPFAM" id="SSF140459">
    <property type="entry name" value="PE/PPE dimer-like"/>
    <property type="match status" value="1"/>
</dbReference>
<reference evidence="3 4" key="1">
    <citation type="submission" date="2015-05" db="EMBL/GenBank/DDBJ databases">
        <title>Genome sequence of Mycobacterium haemophilum.</title>
        <authorList>
            <person name="Greninger A.L."/>
            <person name="Cunningham G."/>
            <person name="Miller S."/>
        </authorList>
    </citation>
    <scope>NUCLEOTIDE SEQUENCE [LARGE SCALE GENOMIC DNA]</scope>
    <source>
        <strain evidence="4">UC1</strain>
    </source>
</reference>
<dbReference type="Proteomes" id="UP000036334">
    <property type="component" value="Unassembled WGS sequence"/>
</dbReference>
<evidence type="ECO:0000256" key="1">
    <source>
        <dbReference type="ARBA" id="ARBA00010652"/>
    </source>
</evidence>
<evidence type="ECO:0000259" key="2">
    <source>
        <dbReference type="Pfam" id="PF00823"/>
    </source>
</evidence>
<dbReference type="InterPro" id="IPR038332">
    <property type="entry name" value="PPE_sf"/>
</dbReference>
<feature type="domain" description="PPE" evidence="2">
    <location>
        <begin position="7"/>
        <end position="165"/>
    </location>
</feature>
<dbReference type="Pfam" id="PF00823">
    <property type="entry name" value="PPE"/>
    <property type="match status" value="1"/>
</dbReference>
<evidence type="ECO:0000313" key="3">
    <source>
        <dbReference type="EMBL" id="KLO38383.1"/>
    </source>
</evidence>
<keyword evidence="4" id="KW-1185">Reference proteome</keyword>
<sequence>MPHSEGLPPEINSHNVLNGPGISSMNRTKKQWNVLAWDMHYLDLSFRRILRRLADEWSGEAAEQVINAATPFQEWLADLAESFVSVQVRIGNIEQYFDWARQEVVDLASIDANRAQVLALTMDNDLGQNTATIPALEDEYDEYWDQDDEAMKRYRSGLSRELRQLQKTPWQQPPPIATDTGLVAPMPRAADGFGL</sequence>
<evidence type="ECO:0000313" key="4">
    <source>
        <dbReference type="Proteomes" id="UP000036334"/>
    </source>
</evidence>
<dbReference type="GO" id="GO:0052572">
    <property type="term" value="P:response to host immune response"/>
    <property type="evidence" value="ECO:0007669"/>
    <property type="project" value="TreeGrafter"/>
</dbReference>
<dbReference type="OrthoDB" id="4752337at2"/>
<proteinExistence type="inferred from homology"/>
<dbReference type="PATRIC" id="fig|29311.18.peg.2378"/>
<gene>
    <name evidence="3" type="ORF">ABH38_02870</name>
</gene>
<comment type="caution">
    <text evidence="3">The sequence shown here is derived from an EMBL/GenBank/DDBJ whole genome shotgun (WGS) entry which is preliminary data.</text>
</comment>